<dbReference type="RefSeq" id="WP_038085286.1">
    <property type="nucleotide sequence ID" value="NZ_JMIR01000005.1"/>
</dbReference>
<dbReference type="OrthoDB" id="2382288at2"/>
<reference evidence="2 3" key="1">
    <citation type="journal article" date="2013" name="Int. J. Syst. Evol. Microbiol.">
        <title>Tumebacillus flagellatus sp. nov., an alpha-amylase/pullulanase-producing bacterium isolated from cassava wastewater.</title>
        <authorList>
            <person name="Wang Q."/>
            <person name="Xie N."/>
            <person name="Qin Y."/>
            <person name="Shen N."/>
            <person name="Zhu J."/>
            <person name="Mi H."/>
            <person name="Huang R."/>
        </authorList>
    </citation>
    <scope>NUCLEOTIDE SEQUENCE [LARGE SCALE GENOMIC DNA]</scope>
    <source>
        <strain evidence="2 3">GST4</strain>
    </source>
</reference>
<dbReference type="EMBL" id="JMIR01000005">
    <property type="protein sequence ID" value="KEO84215.1"/>
    <property type="molecule type" value="Genomic_DNA"/>
</dbReference>
<protein>
    <submittedName>
        <fullName evidence="2">Uncharacterized protein</fullName>
    </submittedName>
</protein>
<feature type="compositionally biased region" description="Basic residues" evidence="1">
    <location>
        <begin position="47"/>
        <end position="56"/>
    </location>
</feature>
<dbReference type="eggNOG" id="ENOG502ZQ3S">
    <property type="taxonomic scope" value="Bacteria"/>
</dbReference>
<comment type="caution">
    <text evidence="2">The sequence shown here is derived from an EMBL/GenBank/DDBJ whole genome shotgun (WGS) entry which is preliminary data.</text>
</comment>
<sequence length="62" mass="7310">MPNHKNIFRNKVDFAREEFATELYKPAGRPRPREHKSQTGQQPTHSLTHKSRKRKLSDKIGQ</sequence>
<feature type="region of interest" description="Disordered" evidence="1">
    <location>
        <begin position="23"/>
        <end position="62"/>
    </location>
</feature>
<evidence type="ECO:0000313" key="3">
    <source>
        <dbReference type="Proteomes" id="UP000027931"/>
    </source>
</evidence>
<keyword evidence="3" id="KW-1185">Reference proteome</keyword>
<evidence type="ECO:0000256" key="1">
    <source>
        <dbReference type="SAM" id="MobiDB-lite"/>
    </source>
</evidence>
<accession>A0A074LUF6</accession>
<dbReference type="AlphaFoldDB" id="A0A074LUF6"/>
<gene>
    <name evidence="2" type="ORF">EL26_05465</name>
</gene>
<evidence type="ECO:0000313" key="2">
    <source>
        <dbReference type="EMBL" id="KEO84215.1"/>
    </source>
</evidence>
<organism evidence="2 3">
    <name type="scientific">Tumebacillus flagellatus</name>
    <dbReference type="NCBI Taxonomy" id="1157490"/>
    <lineage>
        <taxon>Bacteria</taxon>
        <taxon>Bacillati</taxon>
        <taxon>Bacillota</taxon>
        <taxon>Bacilli</taxon>
        <taxon>Bacillales</taxon>
        <taxon>Alicyclobacillaceae</taxon>
        <taxon>Tumebacillus</taxon>
    </lineage>
</organism>
<name>A0A074LUF6_9BACL</name>
<dbReference type="Proteomes" id="UP000027931">
    <property type="component" value="Unassembled WGS sequence"/>
</dbReference>
<proteinExistence type="predicted"/>